<gene>
    <name evidence="8" type="ORF">ZOSMA_57G00750</name>
</gene>
<evidence type="ECO:0000256" key="4">
    <source>
        <dbReference type="ARBA" id="ARBA00022833"/>
    </source>
</evidence>
<feature type="region of interest" description="Disordered" evidence="6">
    <location>
        <begin position="48"/>
        <end position="75"/>
    </location>
</feature>
<evidence type="ECO:0000256" key="5">
    <source>
        <dbReference type="PROSITE-ProRule" id="PRU00042"/>
    </source>
</evidence>
<dbReference type="PROSITE" id="PS00028">
    <property type="entry name" value="ZINC_FINGER_C2H2_1"/>
    <property type="match status" value="1"/>
</dbReference>
<keyword evidence="2" id="KW-0677">Repeat</keyword>
<dbReference type="OrthoDB" id="1713573at2759"/>
<feature type="domain" description="C2H2-type" evidence="7">
    <location>
        <begin position="179"/>
        <end position="202"/>
    </location>
</feature>
<keyword evidence="4" id="KW-0862">Zinc</keyword>
<dbReference type="Proteomes" id="UP000036987">
    <property type="component" value="Unassembled WGS sequence"/>
</dbReference>
<evidence type="ECO:0000256" key="3">
    <source>
        <dbReference type="ARBA" id="ARBA00022771"/>
    </source>
</evidence>
<dbReference type="InterPro" id="IPR013087">
    <property type="entry name" value="Znf_C2H2_type"/>
</dbReference>
<dbReference type="Gene3D" id="3.30.160.60">
    <property type="entry name" value="Classic Zinc Finger"/>
    <property type="match status" value="1"/>
</dbReference>
<evidence type="ECO:0000256" key="6">
    <source>
        <dbReference type="SAM" id="MobiDB-lite"/>
    </source>
</evidence>
<dbReference type="FunFam" id="3.30.160.60:FF:000100">
    <property type="entry name" value="Zinc finger 45-like"/>
    <property type="match status" value="1"/>
</dbReference>
<dbReference type="Pfam" id="PF12874">
    <property type="entry name" value="zf-met"/>
    <property type="match status" value="1"/>
</dbReference>
<evidence type="ECO:0000313" key="9">
    <source>
        <dbReference type="Proteomes" id="UP000036987"/>
    </source>
</evidence>
<dbReference type="PROSITE" id="PS50157">
    <property type="entry name" value="ZINC_FINGER_C2H2_2"/>
    <property type="match status" value="2"/>
</dbReference>
<comment type="caution">
    <text evidence="8">The sequence shown here is derived from an EMBL/GenBank/DDBJ whole genome shotgun (WGS) entry which is preliminary data.</text>
</comment>
<dbReference type="AlphaFoldDB" id="A0A0K9NVT0"/>
<feature type="domain" description="C2H2-type" evidence="7">
    <location>
        <begin position="133"/>
        <end position="161"/>
    </location>
</feature>
<evidence type="ECO:0000259" key="7">
    <source>
        <dbReference type="PROSITE" id="PS50157"/>
    </source>
</evidence>
<evidence type="ECO:0000256" key="1">
    <source>
        <dbReference type="ARBA" id="ARBA00022723"/>
    </source>
</evidence>
<protein>
    <recommendedName>
        <fullName evidence="7">C2H2-type domain-containing protein</fullName>
    </recommendedName>
</protein>
<keyword evidence="3 5" id="KW-0863">Zinc-finger</keyword>
<dbReference type="EMBL" id="LFYR01001587">
    <property type="protein sequence ID" value="KMZ60738.1"/>
    <property type="molecule type" value="Genomic_DNA"/>
</dbReference>
<dbReference type="GO" id="GO:0008270">
    <property type="term" value="F:zinc ion binding"/>
    <property type="evidence" value="ECO:0007669"/>
    <property type="project" value="UniProtKB-KW"/>
</dbReference>
<reference evidence="9" key="1">
    <citation type="journal article" date="2016" name="Nature">
        <title>The genome of the seagrass Zostera marina reveals angiosperm adaptation to the sea.</title>
        <authorList>
            <person name="Olsen J.L."/>
            <person name="Rouze P."/>
            <person name="Verhelst B."/>
            <person name="Lin Y.-C."/>
            <person name="Bayer T."/>
            <person name="Collen J."/>
            <person name="Dattolo E."/>
            <person name="De Paoli E."/>
            <person name="Dittami S."/>
            <person name="Maumus F."/>
            <person name="Michel G."/>
            <person name="Kersting A."/>
            <person name="Lauritano C."/>
            <person name="Lohaus R."/>
            <person name="Toepel M."/>
            <person name="Tonon T."/>
            <person name="Vanneste K."/>
            <person name="Amirebrahimi M."/>
            <person name="Brakel J."/>
            <person name="Bostroem C."/>
            <person name="Chovatia M."/>
            <person name="Grimwood J."/>
            <person name="Jenkins J.W."/>
            <person name="Jueterbock A."/>
            <person name="Mraz A."/>
            <person name="Stam W.T."/>
            <person name="Tice H."/>
            <person name="Bornberg-Bauer E."/>
            <person name="Green P.J."/>
            <person name="Pearson G.A."/>
            <person name="Procaccini G."/>
            <person name="Duarte C.M."/>
            <person name="Schmutz J."/>
            <person name="Reusch T.B.H."/>
            <person name="Van de Peer Y."/>
        </authorList>
    </citation>
    <scope>NUCLEOTIDE SEQUENCE [LARGE SCALE GENOMIC DNA]</scope>
    <source>
        <strain evidence="9">cv. Finnish</strain>
    </source>
</reference>
<name>A0A0K9NVT0_ZOSMR</name>
<keyword evidence="9" id="KW-1185">Reference proteome</keyword>
<dbReference type="SUPFAM" id="SSF57667">
    <property type="entry name" value="beta-beta-alpha zinc fingers"/>
    <property type="match status" value="1"/>
</dbReference>
<sequence length="212" mass="23782">MTAIVLGDSTKDHKRKLGDFEKDAEISPATSSLESDTVFSMEVESNESMLKCSSQDPKKRQKIVAESTSESADSELLEEVQANEVFFEGAATISADSKMINSKKNRLRVCDAEKDSKEGDGKHKKSCRDIRRYYCEYCGICRSKKTLITAHVLSNHKGKNQNKTNDAKDENYGFGGRSYTCVECNAVFTKPAYLKQHMQGHSIQIMSNYYTV</sequence>
<proteinExistence type="predicted"/>
<organism evidence="8 9">
    <name type="scientific">Zostera marina</name>
    <name type="common">Eelgrass</name>
    <dbReference type="NCBI Taxonomy" id="29655"/>
    <lineage>
        <taxon>Eukaryota</taxon>
        <taxon>Viridiplantae</taxon>
        <taxon>Streptophyta</taxon>
        <taxon>Embryophyta</taxon>
        <taxon>Tracheophyta</taxon>
        <taxon>Spermatophyta</taxon>
        <taxon>Magnoliopsida</taxon>
        <taxon>Liliopsida</taxon>
        <taxon>Zosteraceae</taxon>
        <taxon>Zostera</taxon>
    </lineage>
</organism>
<evidence type="ECO:0000313" key="8">
    <source>
        <dbReference type="EMBL" id="KMZ60738.1"/>
    </source>
</evidence>
<dbReference type="InterPro" id="IPR036236">
    <property type="entry name" value="Znf_C2H2_sf"/>
</dbReference>
<accession>A0A0K9NVT0</accession>
<keyword evidence="1" id="KW-0479">Metal-binding</keyword>
<evidence type="ECO:0000256" key="2">
    <source>
        <dbReference type="ARBA" id="ARBA00022737"/>
    </source>
</evidence>
<dbReference type="STRING" id="29655.A0A0K9NVT0"/>
<dbReference type="SMART" id="SM00355">
    <property type="entry name" value="ZnF_C2H2"/>
    <property type="match status" value="2"/>
</dbReference>